<dbReference type="GO" id="GO:0043024">
    <property type="term" value="F:ribosomal small subunit binding"/>
    <property type="evidence" value="ECO:0007669"/>
    <property type="project" value="TreeGrafter"/>
</dbReference>
<dbReference type="GO" id="GO:0005829">
    <property type="term" value="C:cytosol"/>
    <property type="evidence" value="ECO:0007669"/>
    <property type="project" value="TreeGrafter"/>
</dbReference>
<sequence>MPNKIKLERYEYLIKDIINNALSYEVNDNIAHYANVTYVKLTNDLSYASVYLDCLHRENIEKVVSHVVKIKGFLKSKLSQHLTTYKIPELRFFPDNTLDYAANIEKLFKEIKDKENKK</sequence>
<evidence type="ECO:0000256" key="2">
    <source>
        <dbReference type="HAMAP-Rule" id="MF_00003"/>
    </source>
</evidence>
<name>A0A9E2NW12_9BACT</name>
<evidence type="ECO:0000313" key="3">
    <source>
        <dbReference type="EMBL" id="MBU3830987.1"/>
    </source>
</evidence>
<accession>A0A9E2NW12</accession>
<reference evidence="3" key="1">
    <citation type="journal article" date="2021" name="PeerJ">
        <title>Extensive microbial diversity within the chicken gut microbiome revealed by metagenomics and culture.</title>
        <authorList>
            <person name="Gilroy R."/>
            <person name="Ravi A."/>
            <person name="Getino M."/>
            <person name="Pursley I."/>
            <person name="Horton D.L."/>
            <person name="Alikhan N.F."/>
            <person name="Baker D."/>
            <person name="Gharbi K."/>
            <person name="Hall N."/>
            <person name="Watson M."/>
            <person name="Adriaenssens E.M."/>
            <person name="Foster-Nyarko E."/>
            <person name="Jarju S."/>
            <person name="Secka A."/>
            <person name="Antonio M."/>
            <person name="Oren A."/>
            <person name="Chaudhuri R.R."/>
            <person name="La Ragione R."/>
            <person name="Hildebrand F."/>
            <person name="Pallen M.J."/>
        </authorList>
    </citation>
    <scope>NUCLEOTIDE SEQUENCE</scope>
    <source>
        <strain evidence="3">A5-1222</strain>
    </source>
</reference>
<protein>
    <recommendedName>
        <fullName evidence="2">Ribosome-binding factor A</fullName>
    </recommendedName>
</protein>
<evidence type="ECO:0000313" key="4">
    <source>
        <dbReference type="Proteomes" id="UP000824247"/>
    </source>
</evidence>
<dbReference type="HAMAP" id="MF_00003">
    <property type="entry name" value="RbfA"/>
    <property type="match status" value="1"/>
</dbReference>
<dbReference type="Proteomes" id="UP000824247">
    <property type="component" value="Unassembled WGS sequence"/>
</dbReference>
<comment type="subcellular location">
    <subcellularLocation>
        <location evidence="2">Cytoplasm</location>
    </subcellularLocation>
</comment>
<dbReference type="NCBIfam" id="TIGR00082">
    <property type="entry name" value="rbfA"/>
    <property type="match status" value="1"/>
</dbReference>
<dbReference type="PANTHER" id="PTHR33515">
    <property type="entry name" value="RIBOSOME-BINDING FACTOR A, CHLOROPLASTIC-RELATED"/>
    <property type="match status" value="1"/>
</dbReference>
<dbReference type="PANTHER" id="PTHR33515:SF1">
    <property type="entry name" value="RIBOSOME-BINDING FACTOR A, CHLOROPLASTIC-RELATED"/>
    <property type="match status" value="1"/>
</dbReference>
<dbReference type="InterPro" id="IPR000238">
    <property type="entry name" value="RbfA"/>
</dbReference>
<keyword evidence="2" id="KW-0963">Cytoplasm</keyword>
<dbReference type="EMBL" id="JAHLFM010000038">
    <property type="protein sequence ID" value="MBU3830987.1"/>
    <property type="molecule type" value="Genomic_DNA"/>
</dbReference>
<dbReference type="InterPro" id="IPR023799">
    <property type="entry name" value="RbfA_dom_sf"/>
</dbReference>
<comment type="function">
    <text evidence="2">One of several proteins that assist in the late maturation steps of the functional core of the 30S ribosomal subunit. Associates with free 30S ribosomal subunits (but not with 30S subunits that are part of 70S ribosomes or polysomes). Required for efficient processing of 16S rRNA. May interact with the 5'-terminal helix region of 16S rRNA.</text>
</comment>
<comment type="caution">
    <text evidence="3">The sequence shown here is derived from an EMBL/GenBank/DDBJ whole genome shotgun (WGS) entry which is preliminary data.</text>
</comment>
<comment type="subunit">
    <text evidence="2">Monomer. Binds 30S ribosomal subunits, but not 50S ribosomal subunits or 70S ribosomes.</text>
</comment>
<dbReference type="AlphaFoldDB" id="A0A9E2NW12"/>
<dbReference type="InterPro" id="IPR015946">
    <property type="entry name" value="KH_dom-like_a/b"/>
</dbReference>
<comment type="similarity">
    <text evidence="2">Belongs to the RbfA family.</text>
</comment>
<proteinExistence type="inferred from homology"/>
<keyword evidence="1 2" id="KW-0690">Ribosome biogenesis</keyword>
<dbReference type="Pfam" id="PF02033">
    <property type="entry name" value="RBFA"/>
    <property type="match status" value="1"/>
</dbReference>
<dbReference type="SUPFAM" id="SSF89919">
    <property type="entry name" value="Ribosome-binding factor A, RbfA"/>
    <property type="match status" value="1"/>
</dbReference>
<dbReference type="GO" id="GO:0030490">
    <property type="term" value="P:maturation of SSU-rRNA"/>
    <property type="evidence" value="ECO:0007669"/>
    <property type="project" value="UniProtKB-UniRule"/>
</dbReference>
<evidence type="ECO:0000256" key="1">
    <source>
        <dbReference type="ARBA" id="ARBA00022517"/>
    </source>
</evidence>
<dbReference type="Gene3D" id="3.30.300.20">
    <property type="match status" value="1"/>
</dbReference>
<gene>
    <name evidence="2 3" type="primary">rbfA</name>
    <name evidence="3" type="ORF">H9897_02420</name>
</gene>
<reference evidence="3" key="2">
    <citation type="submission" date="2021-04" db="EMBL/GenBank/DDBJ databases">
        <authorList>
            <person name="Gilroy R."/>
        </authorList>
    </citation>
    <scope>NUCLEOTIDE SEQUENCE</scope>
    <source>
        <strain evidence="3">A5-1222</strain>
    </source>
</reference>
<organism evidence="3 4">
    <name type="scientific">Candidatus Ureaplasma intestinipullorum</name>
    <dbReference type="NCBI Taxonomy" id="2838770"/>
    <lineage>
        <taxon>Bacteria</taxon>
        <taxon>Bacillati</taxon>
        <taxon>Mycoplasmatota</taxon>
        <taxon>Mycoplasmoidales</taxon>
        <taxon>Mycoplasmoidaceae</taxon>
        <taxon>Ureaplasma</taxon>
    </lineage>
</organism>